<protein>
    <submittedName>
        <fullName evidence="1">Uncharacterized protein</fullName>
    </submittedName>
</protein>
<organism evidence="1 2">
    <name type="scientific">Spirosoma endophyticum</name>
    <dbReference type="NCBI Taxonomy" id="662367"/>
    <lineage>
        <taxon>Bacteria</taxon>
        <taxon>Pseudomonadati</taxon>
        <taxon>Bacteroidota</taxon>
        <taxon>Cytophagia</taxon>
        <taxon>Cytophagales</taxon>
        <taxon>Cytophagaceae</taxon>
        <taxon>Spirosoma</taxon>
    </lineage>
</organism>
<gene>
    <name evidence="1" type="ORF">SAMN05216167_13817</name>
</gene>
<accession>A0A1I2H438</accession>
<sequence length="94" mass="10837">MTTQQIKQALAEESSELDKIQYEDDPTILLEKIKTSVDLGWQFFHASTPPPNERMSTAFKQLKETSGALRVNTLADFHQYKRTLLEHIRSLLAF</sequence>
<dbReference type="RefSeq" id="WP_093834741.1">
    <property type="nucleotide sequence ID" value="NZ_FOLQ01000038.1"/>
</dbReference>
<reference evidence="1 2" key="1">
    <citation type="submission" date="2016-10" db="EMBL/GenBank/DDBJ databases">
        <authorList>
            <person name="de Groot N.N."/>
        </authorList>
    </citation>
    <scope>NUCLEOTIDE SEQUENCE [LARGE SCALE GENOMIC DNA]</scope>
    <source>
        <strain evidence="1 2">DSM 26130</strain>
    </source>
</reference>
<dbReference type="EMBL" id="FOLQ01000038">
    <property type="protein sequence ID" value="SFF24905.1"/>
    <property type="molecule type" value="Genomic_DNA"/>
</dbReference>
<name>A0A1I2H438_9BACT</name>
<dbReference type="AlphaFoldDB" id="A0A1I2H438"/>
<proteinExistence type="predicted"/>
<dbReference type="Proteomes" id="UP000198598">
    <property type="component" value="Unassembled WGS sequence"/>
</dbReference>
<evidence type="ECO:0000313" key="1">
    <source>
        <dbReference type="EMBL" id="SFF24905.1"/>
    </source>
</evidence>
<evidence type="ECO:0000313" key="2">
    <source>
        <dbReference type="Proteomes" id="UP000198598"/>
    </source>
</evidence>
<keyword evidence="2" id="KW-1185">Reference proteome</keyword>